<reference evidence="16 17" key="1">
    <citation type="submission" date="2021-11" db="EMBL/GenBank/DDBJ databases">
        <title>Draft genome sequence of Actinomycetospora sp. SF1 isolated from the rhizosphere soil.</title>
        <authorList>
            <person name="Duangmal K."/>
            <person name="Chantavorakit T."/>
        </authorList>
    </citation>
    <scope>NUCLEOTIDE SEQUENCE [LARGE SCALE GENOMIC DNA]</scope>
    <source>
        <strain evidence="16 17">TBRC 5722</strain>
    </source>
</reference>
<dbReference type="InterPro" id="IPR011761">
    <property type="entry name" value="ATP-grasp"/>
</dbReference>
<dbReference type="PROSITE" id="PS50975">
    <property type="entry name" value="ATP_GRASP"/>
    <property type="match status" value="1"/>
</dbReference>
<evidence type="ECO:0000256" key="7">
    <source>
        <dbReference type="ARBA" id="ARBA00023267"/>
    </source>
</evidence>
<dbReference type="RefSeq" id="WP_230737812.1">
    <property type="nucleotide sequence ID" value="NZ_JAJNDB010000005.1"/>
</dbReference>
<feature type="domain" description="CoA carboxyltransferase N-terminal" evidence="14">
    <location>
        <begin position="571"/>
        <end position="834"/>
    </location>
</feature>
<dbReference type="Gene3D" id="2.40.50.100">
    <property type="match status" value="1"/>
</dbReference>
<protein>
    <recommendedName>
        <fullName evidence="3">acetyl-CoA carboxylase</fullName>
        <ecNumber evidence="3">6.4.1.2</ecNumber>
    </recommendedName>
</protein>
<dbReference type="SUPFAM" id="SSF56059">
    <property type="entry name" value="Glutathione synthetase ATP-binding domain-like"/>
    <property type="match status" value="1"/>
</dbReference>
<feature type="domain" description="CoA carboxyltransferase C-terminal" evidence="15">
    <location>
        <begin position="826"/>
        <end position="1064"/>
    </location>
</feature>
<evidence type="ECO:0000256" key="6">
    <source>
        <dbReference type="ARBA" id="ARBA00022840"/>
    </source>
</evidence>
<dbReference type="SUPFAM" id="SSF52440">
    <property type="entry name" value="PreATP-grasp domain"/>
    <property type="match status" value="1"/>
</dbReference>
<dbReference type="PROSITE" id="PS00867">
    <property type="entry name" value="CPSASE_2"/>
    <property type="match status" value="1"/>
</dbReference>
<evidence type="ECO:0000259" key="12">
    <source>
        <dbReference type="PROSITE" id="PS50975"/>
    </source>
</evidence>
<evidence type="ECO:0000313" key="16">
    <source>
        <dbReference type="EMBL" id="MCD2195950.1"/>
    </source>
</evidence>
<dbReference type="SMART" id="SM00878">
    <property type="entry name" value="Biotin_carb_C"/>
    <property type="match status" value="1"/>
</dbReference>
<dbReference type="SUPFAM" id="SSF51230">
    <property type="entry name" value="Single hybrid motif"/>
    <property type="match status" value="1"/>
</dbReference>
<dbReference type="Gene3D" id="3.90.226.10">
    <property type="entry name" value="2-enoyl-CoA Hydratase, Chain A, domain 1"/>
    <property type="match status" value="2"/>
</dbReference>
<dbReference type="InterPro" id="IPR011764">
    <property type="entry name" value="Biotin_carboxylation_dom"/>
</dbReference>
<dbReference type="InterPro" id="IPR005481">
    <property type="entry name" value="BC-like_N"/>
</dbReference>
<dbReference type="Pfam" id="PF01039">
    <property type="entry name" value="Carboxyl_trans"/>
    <property type="match status" value="1"/>
</dbReference>
<dbReference type="PANTHER" id="PTHR18866:SF126">
    <property type="entry name" value="BIOTIN CARBOXYLASE"/>
    <property type="match status" value="1"/>
</dbReference>
<comment type="cofactor">
    <cofactor evidence="1">
        <name>biotin</name>
        <dbReference type="ChEBI" id="CHEBI:57586"/>
    </cofactor>
</comment>
<keyword evidence="8" id="KW-0511">Multifunctional enzyme</keyword>
<comment type="caution">
    <text evidence="16">The sequence shown here is derived from an EMBL/GenBank/DDBJ whole genome shotgun (WGS) entry which is preliminary data.</text>
</comment>
<dbReference type="InterPro" id="IPR011054">
    <property type="entry name" value="Rudment_hybrid_motif"/>
</dbReference>
<dbReference type="InterPro" id="IPR016185">
    <property type="entry name" value="PreATP-grasp_dom_sf"/>
</dbReference>
<feature type="domain" description="Biotin carboxylation" evidence="13">
    <location>
        <begin position="1"/>
        <end position="441"/>
    </location>
</feature>
<dbReference type="InterPro" id="IPR000089">
    <property type="entry name" value="Biotin_lipoyl"/>
</dbReference>
<dbReference type="PANTHER" id="PTHR18866">
    <property type="entry name" value="CARBOXYLASE:PYRUVATE/ACETYL-COA/PROPIONYL-COA CARBOXYLASE"/>
    <property type="match status" value="1"/>
</dbReference>
<evidence type="ECO:0000256" key="8">
    <source>
        <dbReference type="ARBA" id="ARBA00023268"/>
    </source>
</evidence>
<evidence type="ECO:0000259" key="13">
    <source>
        <dbReference type="PROSITE" id="PS50979"/>
    </source>
</evidence>
<keyword evidence="5 9" id="KW-0547">Nucleotide-binding</keyword>
<dbReference type="InterPro" id="IPR029045">
    <property type="entry name" value="ClpP/crotonase-like_dom_sf"/>
</dbReference>
<evidence type="ECO:0000259" key="11">
    <source>
        <dbReference type="PROSITE" id="PS50968"/>
    </source>
</evidence>
<evidence type="ECO:0000256" key="10">
    <source>
        <dbReference type="SAM" id="MobiDB-lite"/>
    </source>
</evidence>
<dbReference type="EMBL" id="JAJNDB010000005">
    <property type="protein sequence ID" value="MCD2195950.1"/>
    <property type="molecule type" value="Genomic_DNA"/>
</dbReference>
<name>A0ABS8PEM3_9PSEU</name>
<dbReference type="InterPro" id="IPR005482">
    <property type="entry name" value="Biotin_COase_C"/>
</dbReference>
<dbReference type="Gene3D" id="3.30.470.20">
    <property type="entry name" value="ATP-grasp fold, B domain"/>
    <property type="match status" value="1"/>
</dbReference>
<evidence type="ECO:0000313" key="17">
    <source>
        <dbReference type="Proteomes" id="UP001199469"/>
    </source>
</evidence>
<accession>A0ABS8PEM3</accession>
<dbReference type="EC" id="6.4.1.2" evidence="3"/>
<dbReference type="InterPro" id="IPR011763">
    <property type="entry name" value="COA_CT_C"/>
</dbReference>
<gene>
    <name evidence="16" type="ORF">LQ327_21505</name>
</gene>
<feature type="domain" description="ATP-grasp" evidence="12">
    <location>
        <begin position="118"/>
        <end position="308"/>
    </location>
</feature>
<dbReference type="PROSITE" id="PS50980">
    <property type="entry name" value="COA_CT_NTER"/>
    <property type="match status" value="1"/>
</dbReference>
<evidence type="ECO:0000256" key="2">
    <source>
        <dbReference type="ARBA" id="ARBA00004956"/>
    </source>
</evidence>
<sequence length="1079" mass="111151">MHRLLVANRGEIALRLLEGAAALGWSTVVVHPADERDSPAVARADDAVELPGAGPAAYLDVEAVVTAAVDAGADALHPGYGFLSENPALARACADAGISFVGPSPETLELFGDKARARDHAAALDVAVLEATGPDDAADLLARTGAVMVKAVAGGGGRGMRVVRDAAALLDALARAASEAGSAFGDRRVFVEQYLDGARHVEVQLVGDGTGEVAVLADRDCSLQRRHQKLVEIAPAPDLPDDVRRRLHSQARSLGESVALRGLATAEFLVAGDRIAFLEVNPRLQVEHTVTEEVLGVDLVVAGLRIAEGATLAELGLGPVGAPRGVALQARVCTEILDAVGSVRPAAGTLTRFTPPSGRGVRVDTHGGVGLVISPRYDSLLAKVVVHDADLAGAVDHAARALAAFDVAGVATQLPVLRALLGRDEVRTGRWDTGLVERLLPELVVPDDGGGHDGGSHAGSDGSAARGGSGRSTGTRAPLVPEEGEVALRAATAGTVVAVEVPAGATLTAGAPVVVVEAMKMEHVAAGPVAGTVRAVSVAVGDVVAEGDVLAVVTPDESAADTSDEAAAIDPDHVRPDLAEIHDRHRFLTDDARPDAVAKRRALDRRTARENVEDLCDPGTFVEYGGLAVAAQRQRRSMDDLIARTPADGIVTGIGAVDGRRCVVLAYDYTVLAGTQGVLSHAKTDRALELALAHDLPVVLFAEGGGGRPGETDTIAVAQLDVPTFALFARLSGRVPTVAVVAGYCFAGNAALAGCADLVVAVEGANLGMGGPAMIAGGGLGEVAPGDVGAMDVQVPNGVVDVLVPDEAAAVDVARRYLALSGPATEVERPDQRTLRHAVPENRLRVYDVRAVIDTLVDAGSLTELRPRHGVGMITAFARIEGRAIGVLANDPRHLGGAIDAEGAEKAARFLQLCDFRGMPVVSLCDTPGFMVGPDAEATATVRRFSRMFVAGANLRVPVVCVVLRKAYGLGAMAMAGGSMRVPVTTVAWPSGEFGGMGLEGAVELGYQKELAALDGDARRARYDELVAALYEQGKALSAAVVFEIDDVIDPADTAAVVVAALETADGPLAPRRAFVDTR</sequence>
<proteinExistence type="predicted"/>
<keyword evidence="4" id="KW-0436">Ligase</keyword>
<dbReference type="InterPro" id="IPR005479">
    <property type="entry name" value="CPAse_ATP-bd"/>
</dbReference>
<organism evidence="16 17">
    <name type="scientific">Actinomycetospora endophytica</name>
    <dbReference type="NCBI Taxonomy" id="2291215"/>
    <lineage>
        <taxon>Bacteria</taxon>
        <taxon>Bacillati</taxon>
        <taxon>Actinomycetota</taxon>
        <taxon>Actinomycetes</taxon>
        <taxon>Pseudonocardiales</taxon>
        <taxon>Pseudonocardiaceae</taxon>
        <taxon>Actinomycetospora</taxon>
    </lineage>
</organism>
<evidence type="ECO:0000256" key="3">
    <source>
        <dbReference type="ARBA" id="ARBA00013058"/>
    </source>
</evidence>
<dbReference type="PROSITE" id="PS50979">
    <property type="entry name" value="BC"/>
    <property type="match status" value="1"/>
</dbReference>
<feature type="region of interest" description="Disordered" evidence="10">
    <location>
        <begin position="446"/>
        <end position="477"/>
    </location>
</feature>
<dbReference type="InterPro" id="IPR011762">
    <property type="entry name" value="COA_CT_N"/>
</dbReference>
<dbReference type="Pfam" id="PF00289">
    <property type="entry name" value="Biotin_carb_N"/>
    <property type="match status" value="1"/>
</dbReference>
<keyword evidence="7" id="KW-0092">Biotin</keyword>
<evidence type="ECO:0000256" key="4">
    <source>
        <dbReference type="ARBA" id="ARBA00022598"/>
    </source>
</evidence>
<evidence type="ECO:0000256" key="1">
    <source>
        <dbReference type="ARBA" id="ARBA00001953"/>
    </source>
</evidence>
<evidence type="ECO:0000259" key="14">
    <source>
        <dbReference type="PROSITE" id="PS50980"/>
    </source>
</evidence>
<dbReference type="SUPFAM" id="SSF51246">
    <property type="entry name" value="Rudiment single hybrid motif"/>
    <property type="match status" value="1"/>
</dbReference>
<dbReference type="PROSITE" id="PS50968">
    <property type="entry name" value="BIOTINYL_LIPOYL"/>
    <property type="match status" value="1"/>
</dbReference>
<dbReference type="Pfam" id="PF02786">
    <property type="entry name" value="CPSase_L_D2"/>
    <property type="match status" value="1"/>
</dbReference>
<dbReference type="SUPFAM" id="SSF52096">
    <property type="entry name" value="ClpP/crotonase"/>
    <property type="match status" value="2"/>
</dbReference>
<feature type="domain" description="Lipoyl-binding" evidence="11">
    <location>
        <begin position="475"/>
        <end position="554"/>
    </location>
</feature>
<dbReference type="InterPro" id="IPR034733">
    <property type="entry name" value="AcCoA_carboxyl_beta"/>
</dbReference>
<dbReference type="CDD" id="cd06850">
    <property type="entry name" value="biotinyl_domain"/>
    <property type="match status" value="1"/>
</dbReference>
<keyword evidence="6 9" id="KW-0067">ATP-binding</keyword>
<evidence type="ECO:0000256" key="9">
    <source>
        <dbReference type="PROSITE-ProRule" id="PRU00409"/>
    </source>
</evidence>
<dbReference type="InterPro" id="IPR011053">
    <property type="entry name" value="Single_hybrid_motif"/>
</dbReference>
<keyword evidence="17" id="KW-1185">Reference proteome</keyword>
<dbReference type="Pfam" id="PF00364">
    <property type="entry name" value="Biotin_lipoyl"/>
    <property type="match status" value="1"/>
</dbReference>
<comment type="pathway">
    <text evidence="2">Lipid metabolism; malonyl-CoA biosynthesis; malonyl-CoA from acetyl-CoA: step 1/1.</text>
</comment>
<dbReference type="Pfam" id="PF02785">
    <property type="entry name" value="Biotin_carb_C"/>
    <property type="match status" value="1"/>
</dbReference>
<dbReference type="InterPro" id="IPR050856">
    <property type="entry name" value="Biotin_carboxylase_complex"/>
</dbReference>
<dbReference type="PROSITE" id="PS50989">
    <property type="entry name" value="COA_CT_CTER"/>
    <property type="match status" value="1"/>
</dbReference>
<evidence type="ECO:0000256" key="5">
    <source>
        <dbReference type="ARBA" id="ARBA00022741"/>
    </source>
</evidence>
<dbReference type="Proteomes" id="UP001199469">
    <property type="component" value="Unassembled WGS sequence"/>
</dbReference>
<evidence type="ECO:0000259" key="15">
    <source>
        <dbReference type="PROSITE" id="PS50989"/>
    </source>
</evidence>